<dbReference type="AlphaFoldDB" id="A0A6H5HNJ3"/>
<evidence type="ECO:0000256" key="1">
    <source>
        <dbReference type="SAM" id="MobiDB-lite"/>
    </source>
</evidence>
<feature type="region of interest" description="Disordered" evidence="1">
    <location>
        <begin position="26"/>
        <end position="132"/>
    </location>
</feature>
<feature type="compositionally biased region" description="Basic and acidic residues" evidence="1">
    <location>
        <begin position="107"/>
        <end position="124"/>
    </location>
</feature>
<dbReference type="EMBL" id="CADCXU010032614">
    <property type="protein sequence ID" value="CAB0018328.1"/>
    <property type="molecule type" value="Genomic_DNA"/>
</dbReference>
<feature type="compositionally biased region" description="Basic and acidic residues" evidence="1">
    <location>
        <begin position="56"/>
        <end position="68"/>
    </location>
</feature>
<reference evidence="2 3" key="1">
    <citation type="submission" date="2020-02" db="EMBL/GenBank/DDBJ databases">
        <authorList>
            <person name="Ferguson B K."/>
        </authorList>
    </citation>
    <scope>NUCLEOTIDE SEQUENCE [LARGE SCALE GENOMIC DNA]</scope>
</reference>
<proteinExistence type="predicted"/>
<organism evidence="2 3">
    <name type="scientific">Nesidiocoris tenuis</name>
    <dbReference type="NCBI Taxonomy" id="355587"/>
    <lineage>
        <taxon>Eukaryota</taxon>
        <taxon>Metazoa</taxon>
        <taxon>Ecdysozoa</taxon>
        <taxon>Arthropoda</taxon>
        <taxon>Hexapoda</taxon>
        <taxon>Insecta</taxon>
        <taxon>Pterygota</taxon>
        <taxon>Neoptera</taxon>
        <taxon>Paraneoptera</taxon>
        <taxon>Hemiptera</taxon>
        <taxon>Heteroptera</taxon>
        <taxon>Panheteroptera</taxon>
        <taxon>Cimicomorpha</taxon>
        <taxon>Miridae</taxon>
        <taxon>Dicyphina</taxon>
        <taxon>Nesidiocoris</taxon>
    </lineage>
</organism>
<keyword evidence="3" id="KW-1185">Reference proteome</keyword>
<gene>
    <name evidence="2" type="ORF">NTEN_LOCUS22237</name>
</gene>
<dbReference type="Proteomes" id="UP000479000">
    <property type="component" value="Unassembled WGS sequence"/>
</dbReference>
<evidence type="ECO:0000313" key="3">
    <source>
        <dbReference type="Proteomes" id="UP000479000"/>
    </source>
</evidence>
<name>A0A6H5HNJ3_9HEMI</name>
<feature type="compositionally biased region" description="Polar residues" evidence="1">
    <location>
        <begin position="95"/>
        <end position="105"/>
    </location>
</feature>
<evidence type="ECO:0000313" key="2">
    <source>
        <dbReference type="EMBL" id="CAB0018328.1"/>
    </source>
</evidence>
<accession>A0A6H5HNJ3</accession>
<protein>
    <submittedName>
        <fullName evidence="2">Uncharacterized protein</fullName>
    </submittedName>
</protein>
<sequence>MIRENVSDRGLIATNSWSGHVQYRISLIPPDFPGSREKRKVRSEIDEQIETQPGEAKIRERGQSEGRGRSGPKTAEGSRAGGGRDPTRRWPAQQVLGTSPTSATCTEGKRRAEGKGKWKGRDWGGEGARGRT</sequence>